<evidence type="ECO:0000256" key="1">
    <source>
        <dbReference type="SAM" id="SignalP"/>
    </source>
</evidence>
<reference evidence="2 3" key="1">
    <citation type="journal article" date="2019" name="Sci. Rep.">
        <title>Orb-weaving spider Araneus ventricosus genome elucidates the spidroin gene catalogue.</title>
        <authorList>
            <person name="Kono N."/>
            <person name="Nakamura H."/>
            <person name="Ohtoshi R."/>
            <person name="Moran D.A.P."/>
            <person name="Shinohara A."/>
            <person name="Yoshida Y."/>
            <person name="Fujiwara M."/>
            <person name="Mori M."/>
            <person name="Tomita M."/>
            <person name="Arakawa K."/>
        </authorList>
    </citation>
    <scope>NUCLEOTIDE SEQUENCE [LARGE SCALE GENOMIC DNA]</scope>
</reference>
<proteinExistence type="predicted"/>
<dbReference type="AlphaFoldDB" id="A0A4Y2BDH0"/>
<keyword evidence="3" id="KW-1185">Reference proteome</keyword>
<name>A0A4Y2BDH0_ARAVE</name>
<evidence type="ECO:0000313" key="3">
    <source>
        <dbReference type="Proteomes" id="UP000499080"/>
    </source>
</evidence>
<sequence length="101" mass="11160">MAGVKASTLFFALFATWLLFNYVVPSRFESIKNDLKESQKLRGDATNALDAVLSDSHAKYNKDLGDIKEIAKHGDSNIASYAKQLEKEIENTARDGFSSSV</sequence>
<accession>A0A4Y2BDH0</accession>
<gene>
    <name evidence="2" type="ORF">AVEN_130361_1</name>
</gene>
<evidence type="ECO:0000313" key="2">
    <source>
        <dbReference type="EMBL" id="GBL90250.1"/>
    </source>
</evidence>
<feature type="chain" id="PRO_5021465683" evidence="1">
    <location>
        <begin position="26"/>
        <end position="101"/>
    </location>
</feature>
<organism evidence="2 3">
    <name type="scientific">Araneus ventricosus</name>
    <name type="common">Orbweaver spider</name>
    <name type="synonym">Epeira ventricosa</name>
    <dbReference type="NCBI Taxonomy" id="182803"/>
    <lineage>
        <taxon>Eukaryota</taxon>
        <taxon>Metazoa</taxon>
        <taxon>Ecdysozoa</taxon>
        <taxon>Arthropoda</taxon>
        <taxon>Chelicerata</taxon>
        <taxon>Arachnida</taxon>
        <taxon>Araneae</taxon>
        <taxon>Araneomorphae</taxon>
        <taxon>Entelegynae</taxon>
        <taxon>Araneoidea</taxon>
        <taxon>Araneidae</taxon>
        <taxon>Araneus</taxon>
    </lineage>
</organism>
<dbReference type="Proteomes" id="UP000499080">
    <property type="component" value="Unassembled WGS sequence"/>
</dbReference>
<keyword evidence="1" id="KW-0732">Signal</keyword>
<comment type="caution">
    <text evidence="2">The sequence shown here is derived from an EMBL/GenBank/DDBJ whole genome shotgun (WGS) entry which is preliminary data.</text>
</comment>
<feature type="signal peptide" evidence="1">
    <location>
        <begin position="1"/>
        <end position="25"/>
    </location>
</feature>
<protein>
    <submittedName>
        <fullName evidence="2">Uncharacterized protein</fullName>
    </submittedName>
</protein>
<dbReference type="EMBL" id="BGPR01000070">
    <property type="protein sequence ID" value="GBL90250.1"/>
    <property type="molecule type" value="Genomic_DNA"/>
</dbReference>